<dbReference type="EMBL" id="CAEZUZ010000095">
    <property type="protein sequence ID" value="CAB4617769.1"/>
    <property type="molecule type" value="Genomic_DNA"/>
</dbReference>
<dbReference type="CDD" id="cd04182">
    <property type="entry name" value="GT_2_like_f"/>
    <property type="match status" value="1"/>
</dbReference>
<dbReference type="Pfam" id="PF12804">
    <property type="entry name" value="NTP_transf_3"/>
    <property type="match status" value="1"/>
</dbReference>
<evidence type="ECO:0000259" key="1">
    <source>
        <dbReference type="Pfam" id="PF12804"/>
    </source>
</evidence>
<reference evidence="2" key="1">
    <citation type="submission" date="2020-05" db="EMBL/GenBank/DDBJ databases">
        <authorList>
            <person name="Chiriac C."/>
            <person name="Salcher M."/>
            <person name="Ghai R."/>
            <person name="Kavagutti S V."/>
        </authorList>
    </citation>
    <scope>NUCLEOTIDE SEQUENCE</scope>
</reference>
<dbReference type="EMBL" id="CAEZUL010000046">
    <property type="protein sequence ID" value="CAB4597768.1"/>
    <property type="molecule type" value="Genomic_DNA"/>
</dbReference>
<dbReference type="GO" id="GO:0016779">
    <property type="term" value="F:nucleotidyltransferase activity"/>
    <property type="evidence" value="ECO:0007669"/>
    <property type="project" value="UniProtKB-ARBA"/>
</dbReference>
<dbReference type="Gene3D" id="3.90.550.10">
    <property type="entry name" value="Spore Coat Polysaccharide Biosynthesis Protein SpsA, Chain A"/>
    <property type="match status" value="1"/>
</dbReference>
<dbReference type="PANTHER" id="PTHR43777:SF1">
    <property type="entry name" value="MOLYBDENUM COFACTOR CYTIDYLYLTRANSFERASE"/>
    <property type="match status" value="1"/>
</dbReference>
<evidence type="ECO:0000313" key="3">
    <source>
        <dbReference type="EMBL" id="CAB4617769.1"/>
    </source>
</evidence>
<dbReference type="AlphaFoldDB" id="A0A6J6GLR8"/>
<name>A0A6J6GLR8_9ZZZZ</name>
<dbReference type="SUPFAM" id="SSF53448">
    <property type="entry name" value="Nucleotide-diphospho-sugar transferases"/>
    <property type="match status" value="1"/>
</dbReference>
<dbReference type="PANTHER" id="PTHR43777">
    <property type="entry name" value="MOLYBDENUM COFACTOR CYTIDYLYLTRANSFERASE"/>
    <property type="match status" value="1"/>
</dbReference>
<dbReference type="InterPro" id="IPR029044">
    <property type="entry name" value="Nucleotide-diphossugar_trans"/>
</dbReference>
<proteinExistence type="predicted"/>
<protein>
    <submittedName>
        <fullName evidence="2">Unannotated protein</fullName>
    </submittedName>
</protein>
<evidence type="ECO:0000313" key="2">
    <source>
        <dbReference type="EMBL" id="CAB4597768.1"/>
    </source>
</evidence>
<dbReference type="InterPro" id="IPR025877">
    <property type="entry name" value="MobA-like_NTP_Trfase"/>
</dbReference>
<organism evidence="2">
    <name type="scientific">freshwater metagenome</name>
    <dbReference type="NCBI Taxonomy" id="449393"/>
    <lineage>
        <taxon>unclassified sequences</taxon>
        <taxon>metagenomes</taxon>
        <taxon>ecological metagenomes</taxon>
    </lineage>
</organism>
<feature type="domain" description="MobA-like NTP transferase" evidence="1">
    <location>
        <begin position="10"/>
        <end position="166"/>
    </location>
</feature>
<sequence length="192" mass="20711">MSGAQRNTLGVLLAAGAGSRFSGPTHKLVTPMMEEPVIVHSLRALRDAQFADIVVITGSADLSDHLSGVTTVHNPEWATGQRGSVLCAIAYARHHLFDSVVIGLADQPFISSESWMRVASSESPIAVATYDGVRSNPVKLHSSVWDLFENTESPADEGARTLIRLHPTLVSEVVCEGNYADIDTTEDVEKWT</sequence>
<gene>
    <name evidence="2" type="ORF">UFOPK1808_00554</name>
    <name evidence="3" type="ORF">UFOPK1889_00672</name>
</gene>
<accession>A0A6J6GLR8</accession>